<dbReference type="EMBL" id="QZBZ01000073">
    <property type="protein sequence ID" value="TIA37935.1"/>
    <property type="molecule type" value="Genomic_DNA"/>
</dbReference>
<name>A0A4T0BY97_AURPU</name>
<proteinExistence type="predicted"/>
<evidence type="ECO:0000313" key="2">
    <source>
        <dbReference type="Proteomes" id="UP000308724"/>
    </source>
</evidence>
<protein>
    <submittedName>
        <fullName evidence="1">Uncharacterized protein</fullName>
    </submittedName>
</protein>
<comment type="caution">
    <text evidence="1">The sequence shown here is derived from an EMBL/GenBank/DDBJ whole genome shotgun (WGS) entry which is preliminary data.</text>
</comment>
<dbReference type="AlphaFoldDB" id="A0A4T0BY97"/>
<dbReference type="Proteomes" id="UP000308724">
    <property type="component" value="Unassembled WGS sequence"/>
</dbReference>
<accession>A0A4T0BY97</accession>
<organism evidence="1 2">
    <name type="scientific">Aureobasidium pullulans</name>
    <name type="common">Black yeast</name>
    <name type="synonym">Pullularia pullulans</name>
    <dbReference type="NCBI Taxonomy" id="5580"/>
    <lineage>
        <taxon>Eukaryota</taxon>
        <taxon>Fungi</taxon>
        <taxon>Dikarya</taxon>
        <taxon>Ascomycota</taxon>
        <taxon>Pezizomycotina</taxon>
        <taxon>Dothideomycetes</taxon>
        <taxon>Dothideomycetidae</taxon>
        <taxon>Dothideales</taxon>
        <taxon>Saccotheciaceae</taxon>
        <taxon>Aureobasidium</taxon>
    </lineage>
</organism>
<gene>
    <name evidence="1" type="ORF">D6C78_04365</name>
</gene>
<evidence type="ECO:0000313" key="1">
    <source>
        <dbReference type="EMBL" id="TIA37935.1"/>
    </source>
</evidence>
<reference evidence="1 2" key="1">
    <citation type="submission" date="2018-10" db="EMBL/GenBank/DDBJ databases">
        <title>Fifty Aureobasidium pullulans genomes reveal a recombining polyextremotolerant generalist.</title>
        <authorList>
            <person name="Gostincar C."/>
            <person name="Turk M."/>
            <person name="Zajc J."/>
            <person name="Gunde-Cimerman N."/>
        </authorList>
    </citation>
    <scope>NUCLEOTIDE SEQUENCE [LARGE SCALE GENOMIC DNA]</scope>
    <source>
        <strain evidence="1 2">EXF-1645</strain>
    </source>
</reference>
<sequence>MTQTTMGVIKTLSKLTAYGTVAGAGGWALYTRKSSFVPMSSNDYIYNTTFFARNNPDQNPTMSDLCVRKVPLSQIKPEYLEKEGKLVEKFCAGVWGGLGYAYQRQYLEKKYRDADTESQLWDTKALQESEYPVGTQITDHFEVLTKTPESIIVRCGDSPRKMEVRPSDGLFEMRAEIKEAEGVAEFQLKSVFYQGLGKATGKPMPPHIEFLHRQYTKLWMETAISNVTR</sequence>